<gene>
    <name evidence="2" type="ORF">GPUH_LOCUS20322</name>
</gene>
<proteinExistence type="predicted"/>
<reference evidence="4" key="1">
    <citation type="submission" date="2016-06" db="UniProtKB">
        <authorList>
            <consortium name="WormBaseParasite"/>
        </authorList>
    </citation>
    <scope>IDENTIFICATION</scope>
</reference>
<keyword evidence="3" id="KW-1185">Reference proteome</keyword>
<evidence type="ECO:0000256" key="1">
    <source>
        <dbReference type="SAM" id="MobiDB-lite"/>
    </source>
</evidence>
<evidence type="ECO:0000313" key="3">
    <source>
        <dbReference type="Proteomes" id="UP000271098"/>
    </source>
</evidence>
<dbReference type="WBParaSite" id="GPUH_0002035001-mRNA-1">
    <property type="protein sequence ID" value="GPUH_0002035001-mRNA-1"/>
    <property type="gene ID" value="GPUH_0002035001"/>
</dbReference>
<accession>A0A183EH84</accession>
<evidence type="ECO:0000313" key="4">
    <source>
        <dbReference type="WBParaSite" id="GPUH_0002035001-mRNA-1"/>
    </source>
</evidence>
<dbReference type="Proteomes" id="UP000271098">
    <property type="component" value="Unassembled WGS sequence"/>
</dbReference>
<feature type="region of interest" description="Disordered" evidence="1">
    <location>
        <begin position="1"/>
        <end position="24"/>
    </location>
</feature>
<dbReference type="EMBL" id="UYRT01090211">
    <property type="protein sequence ID" value="VDN35809.1"/>
    <property type="molecule type" value="Genomic_DNA"/>
</dbReference>
<organism evidence="4">
    <name type="scientific">Gongylonema pulchrum</name>
    <dbReference type="NCBI Taxonomy" id="637853"/>
    <lineage>
        <taxon>Eukaryota</taxon>
        <taxon>Metazoa</taxon>
        <taxon>Ecdysozoa</taxon>
        <taxon>Nematoda</taxon>
        <taxon>Chromadorea</taxon>
        <taxon>Rhabditida</taxon>
        <taxon>Spirurina</taxon>
        <taxon>Spiruromorpha</taxon>
        <taxon>Spiruroidea</taxon>
        <taxon>Gongylonematidae</taxon>
        <taxon>Gongylonema</taxon>
    </lineage>
</organism>
<protein>
    <submittedName>
        <fullName evidence="2 4">Uncharacterized protein</fullName>
    </submittedName>
</protein>
<evidence type="ECO:0000313" key="2">
    <source>
        <dbReference type="EMBL" id="VDN35809.1"/>
    </source>
</evidence>
<dbReference type="AlphaFoldDB" id="A0A183EH84"/>
<reference evidence="2 3" key="2">
    <citation type="submission" date="2018-11" db="EMBL/GenBank/DDBJ databases">
        <authorList>
            <consortium name="Pathogen Informatics"/>
        </authorList>
    </citation>
    <scope>NUCLEOTIDE SEQUENCE [LARGE SCALE GENOMIC DNA]</scope>
</reference>
<name>A0A183EH84_9BILA</name>
<sequence length="112" mass="12615">MSEYYAYSAREQQHGSANDDNPVEHMPEFASVKKFHDLGPRLLRERKQVRRLQIRKRQKTSASVTSDRMMGFGVVKKSRKTAATAPSLPAETKGEDSLAVVLLAEQDRAVQV</sequence>